<keyword evidence="2" id="KW-1133">Transmembrane helix</keyword>
<dbReference type="Proteomes" id="UP001500212">
    <property type="component" value="Unassembled WGS sequence"/>
</dbReference>
<keyword evidence="2" id="KW-0812">Transmembrane</keyword>
<protein>
    <submittedName>
        <fullName evidence="3">Uncharacterized protein</fullName>
    </submittedName>
</protein>
<reference evidence="4" key="1">
    <citation type="journal article" date="2019" name="Int. J. Syst. Evol. Microbiol.">
        <title>The Global Catalogue of Microorganisms (GCM) 10K type strain sequencing project: providing services to taxonomists for standard genome sequencing and annotation.</title>
        <authorList>
            <consortium name="The Broad Institute Genomics Platform"/>
            <consortium name="The Broad Institute Genome Sequencing Center for Infectious Disease"/>
            <person name="Wu L."/>
            <person name="Ma J."/>
        </authorList>
    </citation>
    <scope>NUCLEOTIDE SEQUENCE [LARGE SCALE GENOMIC DNA]</scope>
    <source>
        <strain evidence="4">JCM 17938</strain>
    </source>
</reference>
<name>A0ABP8TGU2_9ACTN</name>
<accession>A0ABP8TGU2</accession>
<organism evidence="3 4">
    <name type="scientific">Actinoallomurus liliacearum</name>
    <dbReference type="NCBI Taxonomy" id="1080073"/>
    <lineage>
        <taxon>Bacteria</taxon>
        <taxon>Bacillati</taxon>
        <taxon>Actinomycetota</taxon>
        <taxon>Actinomycetes</taxon>
        <taxon>Streptosporangiales</taxon>
        <taxon>Thermomonosporaceae</taxon>
        <taxon>Actinoallomurus</taxon>
    </lineage>
</organism>
<evidence type="ECO:0000313" key="3">
    <source>
        <dbReference type="EMBL" id="GAA4607922.1"/>
    </source>
</evidence>
<keyword evidence="4" id="KW-1185">Reference proteome</keyword>
<feature type="region of interest" description="Disordered" evidence="1">
    <location>
        <begin position="60"/>
        <end position="119"/>
    </location>
</feature>
<evidence type="ECO:0000256" key="2">
    <source>
        <dbReference type="SAM" id="Phobius"/>
    </source>
</evidence>
<feature type="transmembrane region" description="Helical" evidence="2">
    <location>
        <begin position="21"/>
        <end position="38"/>
    </location>
</feature>
<dbReference type="RefSeq" id="WP_345353962.1">
    <property type="nucleotide sequence ID" value="NZ_BAABHJ010000008.1"/>
</dbReference>
<keyword evidence="2" id="KW-0472">Membrane</keyword>
<proteinExistence type="predicted"/>
<feature type="compositionally biased region" description="Pro residues" evidence="1">
    <location>
        <begin position="94"/>
        <end position="107"/>
    </location>
</feature>
<sequence length="236" mass="25062">MTRARHPGRRRRARPLGGKRKYAAIWLLVTTGAVLVSYCGIHEIYAAGGESHEATPVVSVPSALPAPSETNTDPVAVQGGSTPDPPRESMRARPAPPPSPRPDPTPTPTTAVEITSPADQAKVNGRAGLLVRGHSGDLRGDVLRIFVYAPDGRFYLTDDGPVPTRNGAWSSSIQQIGDGTRDIGRFFKITAVRADATCQDTIHGRSQDVNGNIAFLAVPPGCTIADTVDVLKTAWN</sequence>
<comment type="caution">
    <text evidence="3">The sequence shown here is derived from an EMBL/GenBank/DDBJ whole genome shotgun (WGS) entry which is preliminary data.</text>
</comment>
<dbReference type="EMBL" id="BAABHJ010000008">
    <property type="protein sequence ID" value="GAA4607922.1"/>
    <property type="molecule type" value="Genomic_DNA"/>
</dbReference>
<evidence type="ECO:0000256" key="1">
    <source>
        <dbReference type="SAM" id="MobiDB-lite"/>
    </source>
</evidence>
<gene>
    <name evidence="3" type="ORF">GCM10023195_30540</name>
</gene>
<evidence type="ECO:0000313" key="4">
    <source>
        <dbReference type="Proteomes" id="UP001500212"/>
    </source>
</evidence>